<keyword evidence="2" id="KW-0812">Transmembrane</keyword>
<dbReference type="InterPro" id="IPR002557">
    <property type="entry name" value="Chitin-bd_dom"/>
</dbReference>
<sequence length="527" mass="58996">MRQPDIHVPYNKSEPNQVHINPNFIGDSGESGSYADVNTPTTSIHSNNDDPTTKEFMLQPGRHVPNNKSDTPNFNVRMHMGNMQFLEHHKVTRSHSTFDNNDVRINDEDEEESYSGQTGNSSRNDNTKWPPFVHRTPDDIVRSPIVLDDNNDENEEGSNPHQDFGDRVYLPSPPKIVSIQSSSKKCNWRKWIIIIFVCSCLSVVAALIVQNEYGSKKETTDDPPTQSLVVDKCENDISTATVGEQICIPYTQKFTRRPSGIQVEQVSSPYFSALSSFFIKVSSDTFSQKTGDWIVNFNISRPDQQLRIMKENATCHSAGIYKITIKYDDGNDTSFKFKISFKVPQLEQIVTRLNDKVFVHCEMKKTCMASSLALFVNDKGSSRLIPDIDVCSFTDKNSGTTVSADAIIHVSQLSENQTISCVPLMMNMELAANLTSTSGIPVCDGDCVPDCKDNPQGEAYFPDKNDCTQFYQCSNGQLVSQSCSPATYWSTSKCTCVHFNEDICNKDTYRFLSPLLSIEKCTNASLA</sequence>
<dbReference type="PROSITE" id="PS50940">
    <property type="entry name" value="CHIT_BIND_II"/>
    <property type="match status" value="1"/>
</dbReference>
<dbReference type="SMART" id="SM00494">
    <property type="entry name" value="ChtBD2"/>
    <property type="match status" value="1"/>
</dbReference>
<evidence type="ECO:0000256" key="2">
    <source>
        <dbReference type="SAM" id="Phobius"/>
    </source>
</evidence>
<dbReference type="Proteomes" id="UP000683360">
    <property type="component" value="Unassembled WGS sequence"/>
</dbReference>
<dbReference type="GO" id="GO:0005576">
    <property type="term" value="C:extracellular region"/>
    <property type="evidence" value="ECO:0007669"/>
    <property type="project" value="InterPro"/>
</dbReference>
<dbReference type="EMBL" id="CAJPWZ010002144">
    <property type="protein sequence ID" value="CAG2231381.1"/>
    <property type="molecule type" value="Genomic_DNA"/>
</dbReference>
<feature type="region of interest" description="Disordered" evidence="1">
    <location>
        <begin position="91"/>
        <end position="167"/>
    </location>
</feature>
<dbReference type="SUPFAM" id="SSF57625">
    <property type="entry name" value="Invertebrate chitin-binding proteins"/>
    <property type="match status" value="1"/>
</dbReference>
<reference evidence="4" key="1">
    <citation type="submission" date="2021-03" db="EMBL/GenBank/DDBJ databases">
        <authorList>
            <person name="Bekaert M."/>
        </authorList>
    </citation>
    <scope>NUCLEOTIDE SEQUENCE</scope>
</reference>
<dbReference type="OrthoDB" id="6159731at2759"/>
<keyword evidence="2" id="KW-0472">Membrane</keyword>
<comment type="caution">
    <text evidence="4">The sequence shown here is derived from an EMBL/GenBank/DDBJ whole genome shotgun (WGS) entry which is preliminary data.</text>
</comment>
<dbReference type="InterPro" id="IPR036508">
    <property type="entry name" value="Chitin-bd_dom_sf"/>
</dbReference>
<proteinExistence type="predicted"/>
<evidence type="ECO:0000259" key="3">
    <source>
        <dbReference type="PROSITE" id="PS50940"/>
    </source>
</evidence>
<dbReference type="GO" id="GO:0008061">
    <property type="term" value="F:chitin binding"/>
    <property type="evidence" value="ECO:0007669"/>
    <property type="project" value="InterPro"/>
</dbReference>
<feature type="transmembrane region" description="Helical" evidence="2">
    <location>
        <begin position="191"/>
        <end position="209"/>
    </location>
</feature>
<keyword evidence="2" id="KW-1133">Transmembrane helix</keyword>
<keyword evidence="5" id="KW-1185">Reference proteome</keyword>
<evidence type="ECO:0000256" key="1">
    <source>
        <dbReference type="SAM" id="MobiDB-lite"/>
    </source>
</evidence>
<evidence type="ECO:0000313" key="5">
    <source>
        <dbReference type="Proteomes" id="UP000683360"/>
    </source>
</evidence>
<evidence type="ECO:0000313" key="4">
    <source>
        <dbReference type="EMBL" id="CAG2231381.1"/>
    </source>
</evidence>
<accession>A0A8S3TCZ0</accession>
<name>A0A8S3TCZ0_MYTED</name>
<feature type="compositionally biased region" description="Polar residues" evidence="1">
    <location>
        <begin position="114"/>
        <end position="124"/>
    </location>
</feature>
<dbReference type="Pfam" id="PF01607">
    <property type="entry name" value="CBM_14"/>
    <property type="match status" value="1"/>
</dbReference>
<dbReference type="AlphaFoldDB" id="A0A8S3TCZ0"/>
<dbReference type="Gene3D" id="2.170.140.10">
    <property type="entry name" value="Chitin binding domain"/>
    <property type="match status" value="1"/>
</dbReference>
<organism evidence="4 5">
    <name type="scientific">Mytilus edulis</name>
    <name type="common">Blue mussel</name>
    <dbReference type="NCBI Taxonomy" id="6550"/>
    <lineage>
        <taxon>Eukaryota</taxon>
        <taxon>Metazoa</taxon>
        <taxon>Spiralia</taxon>
        <taxon>Lophotrochozoa</taxon>
        <taxon>Mollusca</taxon>
        <taxon>Bivalvia</taxon>
        <taxon>Autobranchia</taxon>
        <taxon>Pteriomorphia</taxon>
        <taxon>Mytilida</taxon>
        <taxon>Mytiloidea</taxon>
        <taxon>Mytilidae</taxon>
        <taxon>Mytilinae</taxon>
        <taxon>Mytilus</taxon>
    </lineage>
</organism>
<feature type="domain" description="Chitin-binding type-2" evidence="3">
    <location>
        <begin position="448"/>
        <end position="506"/>
    </location>
</feature>
<protein>
    <recommendedName>
        <fullName evidence="3">Chitin-binding type-2 domain-containing protein</fullName>
    </recommendedName>
</protein>
<gene>
    <name evidence="4" type="ORF">MEDL_44212</name>
</gene>